<dbReference type="Pfam" id="PF03787">
    <property type="entry name" value="RAMPs"/>
    <property type="match status" value="2"/>
</dbReference>
<organism evidence="3">
    <name type="scientific">Symploca sp. SIO1C4</name>
    <dbReference type="NCBI Taxonomy" id="2607765"/>
    <lineage>
        <taxon>Bacteria</taxon>
        <taxon>Bacillati</taxon>
        <taxon>Cyanobacteriota</taxon>
        <taxon>Cyanophyceae</taxon>
        <taxon>Coleofasciculales</taxon>
        <taxon>Coleofasciculaceae</taxon>
        <taxon>Symploca</taxon>
    </lineage>
</organism>
<keyword evidence="1" id="KW-0051">Antiviral defense</keyword>
<dbReference type="EMBL" id="JAAHFQ010000864">
    <property type="protein sequence ID" value="NER31577.1"/>
    <property type="molecule type" value="Genomic_DNA"/>
</dbReference>
<evidence type="ECO:0000256" key="1">
    <source>
        <dbReference type="ARBA" id="ARBA00023118"/>
    </source>
</evidence>
<evidence type="ECO:0000259" key="2">
    <source>
        <dbReference type="Pfam" id="PF03787"/>
    </source>
</evidence>
<dbReference type="InterPro" id="IPR005537">
    <property type="entry name" value="RAMP_III_fam"/>
</dbReference>
<dbReference type="NCBIfam" id="TIGR01898">
    <property type="entry name" value="cas_TM1791_cmr6"/>
    <property type="match status" value="1"/>
</dbReference>
<comment type="caution">
    <text evidence="3">The sequence shown here is derived from an EMBL/GenBank/DDBJ whole genome shotgun (WGS) entry which is preliminary data.</text>
</comment>
<evidence type="ECO:0000313" key="3">
    <source>
        <dbReference type="EMBL" id="NER31577.1"/>
    </source>
</evidence>
<name>A0A6B3NIP7_9CYAN</name>
<dbReference type="AlphaFoldDB" id="A0A6B3NIP7"/>
<dbReference type="PANTHER" id="PTHR39965:SF1">
    <property type="entry name" value="CRISPR SYSTEM CMR SUBUNIT CMR6"/>
    <property type="match status" value="1"/>
</dbReference>
<feature type="domain" description="CRISPR type III-associated protein" evidence="2">
    <location>
        <begin position="335"/>
        <end position="510"/>
    </location>
</feature>
<accession>A0A6B3NIP7</accession>
<dbReference type="InterPro" id="IPR010172">
    <property type="entry name" value="CRISPR-assoc_prot_TM1791"/>
</dbReference>
<dbReference type="PANTHER" id="PTHR39965">
    <property type="entry name" value="CRISPR SYSTEM CMR SUBUNIT CMR6"/>
    <property type="match status" value="1"/>
</dbReference>
<dbReference type="GO" id="GO:0051607">
    <property type="term" value="P:defense response to virus"/>
    <property type="evidence" value="ECO:0007669"/>
    <property type="project" value="UniProtKB-KW"/>
</dbReference>
<reference evidence="3" key="1">
    <citation type="submission" date="2019-11" db="EMBL/GenBank/DDBJ databases">
        <title>Genomic insights into an expanded diversity of filamentous marine cyanobacteria reveals the extraordinary biosynthetic potential of Moorea and Okeania.</title>
        <authorList>
            <person name="Ferreira Leao T."/>
            <person name="Wang M."/>
            <person name="Moss N."/>
            <person name="Da Silva R."/>
            <person name="Sanders J."/>
            <person name="Nurk S."/>
            <person name="Gurevich A."/>
            <person name="Humphrey G."/>
            <person name="Reher R."/>
            <person name="Zhu Q."/>
            <person name="Belda-Ferre P."/>
            <person name="Glukhov E."/>
            <person name="Rex R."/>
            <person name="Dorrestein P.C."/>
            <person name="Knight R."/>
            <person name="Pevzner P."/>
            <person name="Gerwick W.H."/>
            <person name="Gerwick L."/>
        </authorList>
    </citation>
    <scope>NUCLEOTIDE SEQUENCE</scope>
    <source>
        <strain evidence="3">SIO1C4</strain>
    </source>
</reference>
<gene>
    <name evidence="3" type="primary">cmr6</name>
    <name evidence="3" type="ORF">F6J89_29160</name>
</gene>
<sequence length="633" mass="72371">MTFNKENKTLPTWLEKLPKGFKPNNAASFVEYLRWMRAPQPVIESSPAEGDKQNQQENNLTKVQVLQMAAEKAGGYKERLKTINQRTQLIAGNDNTFTVECAWRMRVGGQTGPENILLPAFDALGIPYIPSSTLRGVARSQALWELTQNILDNILQQKGEVTQQDRKEANLQAEKQVAQYFGSLEAEEKDRAGKVIFLDAYPLAKQWGLQSRGLAVDMANNIWSWDGDSPKYSPNPNPFLCLHKPTFLVGLRPTARCEQDTLNQVKTWLKQGLQSGIGSQINTGYGQMLVEGEQNNLQPFFKVKFTLEGQLIHGYKRFRNVRVPFNREGKLDDYAEAEVRPVAFKSMLRYWFRTLALGFLPVAQVKSWECKLFGSIQPQTQGWIQFHITDVKNSPTSEQAQYQPCLQQQGTLKLSYSRQAPITQGKRDIIKNLLVNLTWLMFHLGGVGQGARRPLYSRKNRTDPKPPYYRGTRLKTKEEDLFWNLPNTPLEFKSRFQERLEHFCAALATLSDNQINPRSLLPVEALAREEWREAVDSNCKIIACCGEQQFDKPHALALLHSKELKTTNRKGEIIYDPQLCGHAGDRSPVWITDLGNYQVVTVFGTQHHKRQQFLQLLQERTNPENYHPIFPLP</sequence>
<feature type="domain" description="CRISPR type III-associated protein" evidence="2">
    <location>
        <begin position="106"/>
        <end position="288"/>
    </location>
</feature>
<proteinExistence type="predicted"/>
<protein>
    <submittedName>
        <fullName evidence="3">Type III-B CRISPR module RAMP protein Cmr6</fullName>
    </submittedName>
</protein>